<keyword evidence="2" id="KW-0238">DNA-binding</keyword>
<feature type="domain" description="Resolvase/invertase-type recombinase catalytic" evidence="7">
    <location>
        <begin position="5"/>
        <end position="150"/>
    </location>
</feature>
<evidence type="ECO:0000313" key="10">
    <source>
        <dbReference type="Proteomes" id="UP000177360"/>
    </source>
</evidence>
<dbReference type="CDD" id="cd00338">
    <property type="entry name" value="Ser_Recombinase"/>
    <property type="match status" value="1"/>
</dbReference>
<dbReference type="PROSITE" id="PS00397">
    <property type="entry name" value="RECOMBINASES_1"/>
    <property type="match status" value="1"/>
</dbReference>
<dbReference type="Pfam" id="PF00239">
    <property type="entry name" value="Resolvase"/>
    <property type="match status" value="1"/>
</dbReference>
<feature type="coiled-coil region" evidence="6">
    <location>
        <begin position="450"/>
        <end position="484"/>
    </location>
</feature>
<evidence type="ECO:0000256" key="2">
    <source>
        <dbReference type="ARBA" id="ARBA00023125"/>
    </source>
</evidence>
<dbReference type="InterPro" id="IPR050639">
    <property type="entry name" value="SSR_resolvase"/>
</dbReference>
<comment type="caution">
    <text evidence="9">The sequence shown here is derived from an EMBL/GenBank/DDBJ whole genome shotgun (WGS) entry which is preliminary data.</text>
</comment>
<keyword evidence="3" id="KW-0233">DNA recombination</keyword>
<dbReference type="AlphaFoldDB" id="A0A1G2E1L6"/>
<dbReference type="Proteomes" id="UP000177360">
    <property type="component" value="Unassembled WGS sequence"/>
</dbReference>
<dbReference type="InterPro" id="IPR036162">
    <property type="entry name" value="Resolvase-like_N_sf"/>
</dbReference>
<protein>
    <recommendedName>
        <fullName evidence="11">Recombinase domain-containing protein</fullName>
    </recommendedName>
</protein>
<keyword evidence="1" id="KW-0229">DNA integration</keyword>
<evidence type="ECO:0000313" key="9">
    <source>
        <dbReference type="EMBL" id="OGZ19645.1"/>
    </source>
</evidence>
<dbReference type="GO" id="GO:0003677">
    <property type="term" value="F:DNA binding"/>
    <property type="evidence" value="ECO:0007669"/>
    <property type="project" value="UniProtKB-KW"/>
</dbReference>
<gene>
    <name evidence="9" type="ORF">A2626_02835</name>
</gene>
<dbReference type="EMBL" id="MHLZ01000025">
    <property type="protein sequence ID" value="OGZ19645.1"/>
    <property type="molecule type" value="Genomic_DNA"/>
</dbReference>
<evidence type="ECO:0000256" key="4">
    <source>
        <dbReference type="PIRSR" id="PIRSR606118-50"/>
    </source>
</evidence>
<feature type="active site" description="O-(5'-phospho-DNA)-serine intermediate" evidence="4 5">
    <location>
        <position position="13"/>
    </location>
</feature>
<dbReference type="Pfam" id="PF13408">
    <property type="entry name" value="Zn_ribbon_recom"/>
    <property type="match status" value="1"/>
</dbReference>
<feature type="domain" description="Recombinase" evidence="8">
    <location>
        <begin position="158"/>
        <end position="311"/>
    </location>
</feature>
<evidence type="ECO:0008006" key="11">
    <source>
        <dbReference type="Google" id="ProtNLM"/>
    </source>
</evidence>
<dbReference type="Gene3D" id="3.40.50.1390">
    <property type="entry name" value="Resolvase, N-terminal catalytic domain"/>
    <property type="match status" value="1"/>
</dbReference>
<dbReference type="InterPro" id="IPR006118">
    <property type="entry name" value="Recombinase_CS"/>
</dbReference>
<dbReference type="InterPro" id="IPR025827">
    <property type="entry name" value="Zn_ribbon_recom_dom"/>
</dbReference>
<keyword evidence="6" id="KW-0175">Coiled coil</keyword>
<dbReference type="SUPFAM" id="SSF53041">
    <property type="entry name" value="Resolvase-like"/>
    <property type="match status" value="1"/>
</dbReference>
<dbReference type="GO" id="GO:0015074">
    <property type="term" value="P:DNA integration"/>
    <property type="evidence" value="ECO:0007669"/>
    <property type="project" value="UniProtKB-KW"/>
</dbReference>
<name>A0A1G2E1L6_9BACT</name>
<organism evidence="9 10">
    <name type="scientific">Candidatus Nealsonbacteria bacterium RIFCSPHIGHO2_01_FULL_38_55</name>
    <dbReference type="NCBI Taxonomy" id="1801664"/>
    <lineage>
        <taxon>Bacteria</taxon>
        <taxon>Candidatus Nealsoniibacteriota</taxon>
    </lineage>
</organism>
<evidence type="ECO:0000259" key="8">
    <source>
        <dbReference type="PROSITE" id="PS51737"/>
    </source>
</evidence>
<reference evidence="9 10" key="1">
    <citation type="journal article" date="2016" name="Nat. Commun.">
        <title>Thousands of microbial genomes shed light on interconnected biogeochemical processes in an aquifer system.</title>
        <authorList>
            <person name="Anantharaman K."/>
            <person name="Brown C.T."/>
            <person name="Hug L.A."/>
            <person name="Sharon I."/>
            <person name="Castelle C.J."/>
            <person name="Probst A.J."/>
            <person name="Thomas B.C."/>
            <person name="Singh A."/>
            <person name="Wilkins M.J."/>
            <person name="Karaoz U."/>
            <person name="Brodie E.L."/>
            <person name="Williams K.H."/>
            <person name="Hubbard S.S."/>
            <person name="Banfield J.F."/>
        </authorList>
    </citation>
    <scope>NUCLEOTIDE SEQUENCE [LARGE SCALE GENOMIC DNA]</scope>
</reference>
<dbReference type="PANTHER" id="PTHR30461:SF23">
    <property type="entry name" value="DNA RECOMBINASE-RELATED"/>
    <property type="match status" value="1"/>
</dbReference>
<evidence type="ECO:0000259" key="7">
    <source>
        <dbReference type="PROSITE" id="PS51736"/>
    </source>
</evidence>
<evidence type="ECO:0000256" key="6">
    <source>
        <dbReference type="SAM" id="Coils"/>
    </source>
</evidence>
<dbReference type="PROSITE" id="PS51737">
    <property type="entry name" value="RECOMBINASE_DNA_BIND"/>
    <property type="match status" value="1"/>
</dbReference>
<dbReference type="SMART" id="SM00857">
    <property type="entry name" value="Resolvase"/>
    <property type="match status" value="1"/>
</dbReference>
<evidence type="ECO:0000256" key="3">
    <source>
        <dbReference type="ARBA" id="ARBA00023172"/>
    </source>
</evidence>
<dbReference type="PROSITE" id="PS51736">
    <property type="entry name" value="RECOMBINASES_3"/>
    <property type="match status" value="1"/>
</dbReference>
<dbReference type="PANTHER" id="PTHR30461">
    <property type="entry name" value="DNA-INVERTASE FROM LAMBDOID PROPHAGE"/>
    <property type="match status" value="1"/>
</dbReference>
<dbReference type="InterPro" id="IPR006119">
    <property type="entry name" value="Resolv_N"/>
</dbReference>
<accession>A0A1G2E1L6</accession>
<dbReference type="InterPro" id="IPR011109">
    <property type="entry name" value="DNA_bind_recombinase_dom"/>
</dbReference>
<dbReference type="Gene3D" id="3.90.1750.20">
    <property type="entry name" value="Putative Large Serine Recombinase, Chain B, Domain 2"/>
    <property type="match status" value="1"/>
</dbReference>
<evidence type="ECO:0000256" key="5">
    <source>
        <dbReference type="PROSITE-ProRule" id="PRU10137"/>
    </source>
</evidence>
<dbReference type="InterPro" id="IPR038109">
    <property type="entry name" value="DNA_bind_recomb_sf"/>
</dbReference>
<sequence>MKTEKIALYCRVSTEKQEKEETIKDQLYILNAIYKGKNVVAQYLDDGYRGGSMERPAMVKLKEDAKAGKFNVLAISDLDRFTRGGVSHLEPAFKNLISLGIKIEVRGMPIDYTSPEGIMSADVLSSVGKYGKNKAVQIMVNGKWARADRGILIGCYPSWGYKLIRKHWEGNILKEAYFEKDLAEDWKIKKIFETYLKEQSLHKTSRELYKMGIYARGKKGEEGKYKNYILPSTIRQILINESYIGKFYFGKKIYGQATKFVKKYSKTRERGGNTGWKWRSRDKWKLIKIPPIINKETFNSVQNILKKRAENFLRKAKYNYLCQNLIRCIHCGRAYRAKPNGKFYSRKDGVETLSYSYFCYSNEGIEKKCPSCRVNGRFFDEIVWDTIRSYVSNPEEVKIAITESENRKIEEKDTTQKDLNLLLLEKAKNAKEKYRIIDCIGRGIINEGDARENLSILNEKEEKINNKEEELSQKIKKIKEIKIIEKEIEKSCKIYSNIINSKEELPFDIKKWIVRTWVSEINIKDDGNAIIKVKIPEILGKPVNIENISNSIMGQIVCFNEIKHNA</sequence>
<evidence type="ECO:0000256" key="1">
    <source>
        <dbReference type="ARBA" id="ARBA00022908"/>
    </source>
</evidence>
<proteinExistence type="predicted"/>
<dbReference type="Pfam" id="PF07508">
    <property type="entry name" value="Recombinase"/>
    <property type="match status" value="1"/>
</dbReference>
<dbReference type="GO" id="GO:0000150">
    <property type="term" value="F:DNA strand exchange activity"/>
    <property type="evidence" value="ECO:0007669"/>
    <property type="project" value="InterPro"/>
</dbReference>